<dbReference type="EMBL" id="JARKNE010000001">
    <property type="protein sequence ID" value="KAK5845966.1"/>
    <property type="molecule type" value="Genomic_DNA"/>
</dbReference>
<proteinExistence type="predicted"/>
<evidence type="ECO:0000313" key="1">
    <source>
        <dbReference type="EMBL" id="KAK5845966.1"/>
    </source>
</evidence>
<accession>A0ABR0R318</accession>
<dbReference type="PANTHER" id="PTHR32108:SF5">
    <property type="entry name" value="DYNACTIN SUBUNIT 1-LIKE"/>
    <property type="match status" value="1"/>
</dbReference>
<reference evidence="1 2" key="1">
    <citation type="submission" date="2023-03" db="EMBL/GenBank/DDBJ databases">
        <title>WGS of Gossypium arboreum.</title>
        <authorList>
            <person name="Yu D."/>
        </authorList>
    </citation>
    <scope>NUCLEOTIDE SEQUENCE [LARGE SCALE GENOMIC DNA]</scope>
    <source>
        <tissue evidence="1">Leaf</tissue>
    </source>
</reference>
<protein>
    <submittedName>
        <fullName evidence="1">Uncharacterized protein</fullName>
    </submittedName>
</protein>
<dbReference type="PANTHER" id="PTHR32108">
    <property type="entry name" value="DNA-DIRECTED RNA POLYMERASE SUBUNIT ALPHA"/>
    <property type="match status" value="1"/>
</dbReference>
<organism evidence="1 2">
    <name type="scientific">Gossypium arboreum</name>
    <name type="common">Tree cotton</name>
    <name type="synonym">Gossypium nanking</name>
    <dbReference type="NCBI Taxonomy" id="29729"/>
    <lineage>
        <taxon>Eukaryota</taxon>
        <taxon>Viridiplantae</taxon>
        <taxon>Streptophyta</taxon>
        <taxon>Embryophyta</taxon>
        <taxon>Tracheophyta</taxon>
        <taxon>Spermatophyta</taxon>
        <taxon>Magnoliopsida</taxon>
        <taxon>eudicotyledons</taxon>
        <taxon>Gunneridae</taxon>
        <taxon>Pentapetalae</taxon>
        <taxon>rosids</taxon>
        <taxon>malvids</taxon>
        <taxon>Malvales</taxon>
        <taxon>Malvaceae</taxon>
        <taxon>Malvoideae</taxon>
        <taxon>Gossypium</taxon>
    </lineage>
</organism>
<evidence type="ECO:0000313" key="2">
    <source>
        <dbReference type="Proteomes" id="UP001358586"/>
    </source>
</evidence>
<gene>
    <name evidence="1" type="ORF">PVK06_002227</name>
</gene>
<sequence>MQNEIQDRLLGFRDNPANPDVPDLDDMAEELYKSLFDAHVVAPVYLKPLQPPYPKWYDANTQCEYHAGIVGHSIENCPSFKRLVEMYINMGIVKFDDSPGVGNSLPNHTDNGVNAIAEDMIENLSINAIFEEGVMEGNVSGIRPYEL</sequence>
<dbReference type="Proteomes" id="UP001358586">
    <property type="component" value="Chromosome 1"/>
</dbReference>
<keyword evidence="2" id="KW-1185">Reference proteome</keyword>
<name>A0ABR0R318_GOSAR</name>
<comment type="caution">
    <text evidence="1">The sequence shown here is derived from an EMBL/GenBank/DDBJ whole genome shotgun (WGS) entry which is preliminary data.</text>
</comment>